<evidence type="ECO:0000313" key="1">
    <source>
        <dbReference type="EMBL" id="REG82523.1"/>
    </source>
</evidence>
<dbReference type="SUPFAM" id="SSF52091">
    <property type="entry name" value="SpoIIaa-like"/>
    <property type="match status" value="1"/>
</dbReference>
<dbReference type="Proteomes" id="UP000256405">
    <property type="component" value="Unassembled WGS sequence"/>
</dbReference>
<dbReference type="AlphaFoldDB" id="A0A3E0DIJ4"/>
<gene>
    <name evidence="1" type="ORF">C8N25_12154</name>
</gene>
<proteinExistence type="predicted"/>
<dbReference type="InterPro" id="IPR038396">
    <property type="entry name" value="SpoIIAA-like_sf"/>
</dbReference>
<dbReference type="InterPro" id="IPR036513">
    <property type="entry name" value="STAS_dom_sf"/>
</dbReference>
<dbReference type="Pfam" id="PF11964">
    <property type="entry name" value="SpoIIAA-like"/>
    <property type="match status" value="1"/>
</dbReference>
<evidence type="ECO:0000313" key="2">
    <source>
        <dbReference type="Proteomes" id="UP000256405"/>
    </source>
</evidence>
<keyword evidence="2" id="KW-1185">Reference proteome</keyword>
<dbReference type="InterPro" id="IPR021866">
    <property type="entry name" value="SpoIIAA-like"/>
</dbReference>
<dbReference type="EMBL" id="QUNF01000021">
    <property type="protein sequence ID" value="REG82523.1"/>
    <property type="molecule type" value="Genomic_DNA"/>
</dbReference>
<dbReference type="RefSeq" id="WP_086544070.1">
    <property type="nucleotide sequence ID" value="NZ_MSSW01000109.1"/>
</dbReference>
<sequence length="117" mass="13413">MEVNYSKEKGLITYVVDGRITVDDMRQMQEARVQLSPNQSIKILAIVTSFKGYASFGAMKNALLGDLRMLPHLSKYAICTDIIWLRNVVSFLNHLVPKSTLKVFPLRDRELAELWLE</sequence>
<reference evidence="1 2" key="1">
    <citation type="submission" date="2018-08" db="EMBL/GenBank/DDBJ databases">
        <title>Genomic Encyclopedia of Archaeal and Bacterial Type Strains, Phase II (KMG-II): from individual species to whole genera.</title>
        <authorList>
            <person name="Goeker M."/>
        </authorList>
    </citation>
    <scope>NUCLEOTIDE SEQUENCE [LARGE SCALE GENOMIC DNA]</scope>
    <source>
        <strain evidence="1 2">DSM 15986</strain>
    </source>
</reference>
<comment type="caution">
    <text evidence="1">The sequence shown here is derived from an EMBL/GenBank/DDBJ whole genome shotgun (WGS) entry which is preliminary data.</text>
</comment>
<name>A0A3E0DIJ4_9BACT</name>
<organism evidence="1 2">
    <name type="scientific">Algoriphagus antarcticus</name>
    <dbReference type="NCBI Taxonomy" id="238540"/>
    <lineage>
        <taxon>Bacteria</taxon>
        <taxon>Pseudomonadati</taxon>
        <taxon>Bacteroidota</taxon>
        <taxon>Cytophagia</taxon>
        <taxon>Cytophagales</taxon>
        <taxon>Cyclobacteriaceae</taxon>
        <taxon>Algoriphagus</taxon>
    </lineage>
</organism>
<dbReference type="Gene3D" id="3.40.50.10600">
    <property type="entry name" value="SpoIIaa-like domains"/>
    <property type="match status" value="1"/>
</dbReference>
<accession>A0A3E0DIJ4</accession>
<dbReference type="OrthoDB" id="1447828at2"/>
<protein>
    <submittedName>
        <fullName evidence="1">SpoIIAA-like protein</fullName>
    </submittedName>
</protein>